<evidence type="ECO:0000313" key="8">
    <source>
        <dbReference type="Proteomes" id="UP000240708"/>
    </source>
</evidence>
<protein>
    <submittedName>
        <fullName evidence="7">Pyruvate formate lyase activating enzyme</fullName>
    </submittedName>
</protein>
<keyword evidence="7" id="KW-0456">Lyase</keyword>
<evidence type="ECO:0000256" key="4">
    <source>
        <dbReference type="ARBA" id="ARBA00023004"/>
    </source>
</evidence>
<dbReference type="SUPFAM" id="SSF102114">
    <property type="entry name" value="Radical SAM enzymes"/>
    <property type="match status" value="1"/>
</dbReference>
<proteinExistence type="predicted"/>
<keyword evidence="5" id="KW-0411">Iron-sulfur</keyword>
<evidence type="ECO:0000256" key="2">
    <source>
        <dbReference type="ARBA" id="ARBA00022691"/>
    </source>
</evidence>
<feature type="domain" description="Radical SAM core" evidence="6">
    <location>
        <begin position="30"/>
        <end position="240"/>
    </location>
</feature>
<dbReference type="Proteomes" id="UP000240708">
    <property type="component" value="Unassembled WGS sequence"/>
</dbReference>
<dbReference type="InterPro" id="IPR058240">
    <property type="entry name" value="rSAM_sf"/>
</dbReference>
<comment type="cofactor">
    <cofactor evidence="1">
        <name>[4Fe-4S] cluster</name>
        <dbReference type="ChEBI" id="CHEBI:49883"/>
    </cofactor>
</comment>
<dbReference type="PROSITE" id="PS51918">
    <property type="entry name" value="RADICAL_SAM"/>
    <property type="match status" value="1"/>
</dbReference>
<organism evidence="7 8">
    <name type="scientific">Cecembia rubra</name>
    <dbReference type="NCBI Taxonomy" id="1485585"/>
    <lineage>
        <taxon>Bacteria</taxon>
        <taxon>Pseudomonadati</taxon>
        <taxon>Bacteroidota</taxon>
        <taxon>Cytophagia</taxon>
        <taxon>Cytophagales</taxon>
        <taxon>Cyclobacteriaceae</taxon>
        <taxon>Cecembia</taxon>
    </lineage>
</organism>
<dbReference type="CDD" id="cd01335">
    <property type="entry name" value="Radical_SAM"/>
    <property type="match status" value="1"/>
</dbReference>
<dbReference type="EMBL" id="PYGF01000001">
    <property type="protein sequence ID" value="PSL07769.1"/>
    <property type="molecule type" value="Genomic_DNA"/>
</dbReference>
<name>A0A2P8EE68_9BACT</name>
<evidence type="ECO:0000259" key="6">
    <source>
        <dbReference type="PROSITE" id="PS51918"/>
    </source>
</evidence>
<dbReference type="InterPro" id="IPR007197">
    <property type="entry name" value="rSAM"/>
</dbReference>
<keyword evidence="2" id="KW-0949">S-adenosyl-L-methionine</keyword>
<dbReference type="AlphaFoldDB" id="A0A2P8EE68"/>
<keyword evidence="7" id="KW-0670">Pyruvate</keyword>
<evidence type="ECO:0000313" key="7">
    <source>
        <dbReference type="EMBL" id="PSL07769.1"/>
    </source>
</evidence>
<dbReference type="GO" id="GO:0016829">
    <property type="term" value="F:lyase activity"/>
    <property type="evidence" value="ECO:0007669"/>
    <property type="project" value="UniProtKB-KW"/>
</dbReference>
<dbReference type="SFLD" id="SFLDS00029">
    <property type="entry name" value="Radical_SAM"/>
    <property type="match status" value="1"/>
</dbReference>
<dbReference type="InterPro" id="IPR013785">
    <property type="entry name" value="Aldolase_TIM"/>
</dbReference>
<accession>A0A2P8EE68</accession>
<dbReference type="GO" id="GO:0046872">
    <property type="term" value="F:metal ion binding"/>
    <property type="evidence" value="ECO:0007669"/>
    <property type="project" value="UniProtKB-KW"/>
</dbReference>
<evidence type="ECO:0000256" key="3">
    <source>
        <dbReference type="ARBA" id="ARBA00022723"/>
    </source>
</evidence>
<dbReference type="RefSeq" id="WP_106565819.1">
    <property type="nucleotide sequence ID" value="NZ_JAUVYL010000073.1"/>
</dbReference>
<keyword evidence="8" id="KW-1185">Reference proteome</keyword>
<dbReference type="GO" id="GO:0051536">
    <property type="term" value="F:iron-sulfur cluster binding"/>
    <property type="evidence" value="ECO:0007669"/>
    <property type="project" value="UniProtKB-KW"/>
</dbReference>
<dbReference type="SFLD" id="SFLDG01094">
    <property type="entry name" value="Uncharacterised_Radical_SAM_Su"/>
    <property type="match status" value="1"/>
</dbReference>
<dbReference type="InterPro" id="IPR050377">
    <property type="entry name" value="Radical_SAM_PqqE_MftC-like"/>
</dbReference>
<comment type="caution">
    <text evidence="7">The sequence shown here is derived from an EMBL/GenBank/DDBJ whole genome shotgun (WGS) entry which is preliminary data.</text>
</comment>
<dbReference type="NCBIfam" id="TIGR02495">
    <property type="entry name" value="NrdG2"/>
    <property type="match status" value="1"/>
</dbReference>
<dbReference type="SFLD" id="SFLDG01067">
    <property type="entry name" value="SPASM/twitch_domain_containing"/>
    <property type="match status" value="1"/>
</dbReference>
<dbReference type="InterPro" id="IPR012840">
    <property type="entry name" value="NrdG2"/>
</dbReference>
<evidence type="ECO:0000256" key="5">
    <source>
        <dbReference type="ARBA" id="ARBA00023014"/>
    </source>
</evidence>
<dbReference type="OrthoDB" id="9782387at2"/>
<evidence type="ECO:0000256" key="1">
    <source>
        <dbReference type="ARBA" id="ARBA00001966"/>
    </source>
</evidence>
<dbReference type="PANTHER" id="PTHR11228:SF27">
    <property type="entry name" value="GLYCYL-RADICAL ENZYME ACTIVATING ENZYME MJ1227-RELATED"/>
    <property type="match status" value="1"/>
</dbReference>
<dbReference type="Pfam" id="PF04055">
    <property type="entry name" value="Radical_SAM"/>
    <property type="match status" value="1"/>
</dbReference>
<dbReference type="PANTHER" id="PTHR11228">
    <property type="entry name" value="RADICAL SAM DOMAIN PROTEIN"/>
    <property type="match status" value="1"/>
</dbReference>
<dbReference type="Gene3D" id="3.20.20.70">
    <property type="entry name" value="Aldolase class I"/>
    <property type="match status" value="1"/>
</dbReference>
<gene>
    <name evidence="7" type="ORF">CLV48_101707</name>
</gene>
<keyword evidence="4" id="KW-0408">Iron</keyword>
<keyword evidence="3" id="KW-0479">Metal-binding</keyword>
<sequence length="240" mass="27760">MNTNKENISKKEKEVAAKPIYSITPFTLLDYPDHTACILWFAGCNMRCGYCYNPEIVQGKGKVSYEEVLEFLRNRKNLLDAVVFSGGECTLHQDIPWMAHQIHELGMKVKIDTNGSRPHVLENLIDQKLVDYVALDFKALPGAYQKITASKLFDEFVETLDLLLYSKIRFEVRTTLHSTLISKEELFNMAQFLHEKGYKGNYYLQHFVCEKGSISQLPESSKTFYPQKMINFPVNTIWRN</sequence>
<reference evidence="7 8" key="1">
    <citation type="submission" date="2018-03" db="EMBL/GenBank/DDBJ databases">
        <title>Genomic Encyclopedia of Archaeal and Bacterial Type Strains, Phase II (KMG-II): from individual species to whole genera.</title>
        <authorList>
            <person name="Goeker M."/>
        </authorList>
    </citation>
    <scope>NUCLEOTIDE SEQUENCE [LARGE SCALE GENOMIC DNA]</scope>
    <source>
        <strain evidence="7 8">DSM 28057</strain>
    </source>
</reference>